<dbReference type="PhylomeDB" id="A0A0A2KHR6"/>
<reference evidence="2 3" key="1">
    <citation type="journal article" date="2015" name="Mol. Plant Microbe Interact.">
        <title>Genome, transcriptome, and functional analyses of Penicillium expansum provide new insights into secondary metabolism and pathogenicity.</title>
        <authorList>
            <person name="Ballester A.R."/>
            <person name="Marcet-Houben M."/>
            <person name="Levin E."/>
            <person name="Sela N."/>
            <person name="Selma-Lazaro C."/>
            <person name="Carmona L."/>
            <person name="Wisniewski M."/>
            <person name="Droby S."/>
            <person name="Gonzalez-Candelas L."/>
            <person name="Gabaldon T."/>
        </authorList>
    </citation>
    <scope>NUCLEOTIDE SEQUENCE [LARGE SCALE GENOMIC DNA]</scope>
    <source>
        <strain evidence="2 3">MD-8</strain>
    </source>
</reference>
<dbReference type="AlphaFoldDB" id="A0A0A2KHR6"/>
<evidence type="ECO:0000256" key="1">
    <source>
        <dbReference type="ARBA" id="ARBA00022801"/>
    </source>
</evidence>
<evidence type="ECO:0000313" key="3">
    <source>
        <dbReference type="Proteomes" id="UP000030143"/>
    </source>
</evidence>
<evidence type="ECO:0008006" key="4">
    <source>
        <dbReference type="Google" id="ProtNLM"/>
    </source>
</evidence>
<dbReference type="VEuPathDB" id="FungiDB:PEXP_074050"/>
<dbReference type="Proteomes" id="UP000030143">
    <property type="component" value="Unassembled WGS sequence"/>
</dbReference>
<dbReference type="PANTHER" id="PTHR22946">
    <property type="entry name" value="DIENELACTONE HYDROLASE DOMAIN-CONTAINING PROTEIN-RELATED"/>
    <property type="match status" value="1"/>
</dbReference>
<dbReference type="InterPro" id="IPR050261">
    <property type="entry name" value="FrsA_esterase"/>
</dbReference>
<dbReference type="GO" id="GO:0016787">
    <property type="term" value="F:hydrolase activity"/>
    <property type="evidence" value="ECO:0007669"/>
    <property type="project" value="UniProtKB-KW"/>
</dbReference>
<keyword evidence="1" id="KW-0378">Hydrolase</keyword>
<accession>A0A0A2KHR6</accession>
<name>A0A0A2KHR6_PENEN</name>
<dbReference type="OrthoDB" id="249703at2759"/>
<dbReference type="GeneID" id="27672881"/>
<gene>
    <name evidence="2" type="ORF">PEX2_001840</name>
</gene>
<evidence type="ECO:0000313" key="2">
    <source>
        <dbReference type="EMBL" id="KGO57210.1"/>
    </source>
</evidence>
<dbReference type="PANTHER" id="PTHR22946:SF13">
    <property type="entry name" value="ALPHA_BETA HYDROLASE PSOB"/>
    <property type="match status" value="1"/>
</dbReference>
<proteinExistence type="predicted"/>
<dbReference type="Gene3D" id="1.20.1440.110">
    <property type="entry name" value="acylaminoacyl peptidase"/>
    <property type="match status" value="1"/>
</dbReference>
<organism evidence="2 3">
    <name type="scientific">Penicillium expansum</name>
    <name type="common">Blue mold rot fungus</name>
    <dbReference type="NCBI Taxonomy" id="27334"/>
    <lineage>
        <taxon>Eukaryota</taxon>
        <taxon>Fungi</taxon>
        <taxon>Dikarya</taxon>
        <taxon>Ascomycota</taxon>
        <taxon>Pezizomycotina</taxon>
        <taxon>Eurotiomycetes</taxon>
        <taxon>Eurotiomycetidae</taxon>
        <taxon>Eurotiales</taxon>
        <taxon>Aspergillaceae</taxon>
        <taxon>Penicillium</taxon>
    </lineage>
</organism>
<keyword evidence="3" id="KW-1185">Reference proteome</keyword>
<dbReference type="Gene3D" id="3.40.50.1820">
    <property type="entry name" value="alpha/beta hydrolase"/>
    <property type="match status" value="1"/>
</dbReference>
<sequence>MHQFYKGEFFNFEVIRILGTTRTGGADVAEVLDAVGQIKENDPVTWHKAWSMQAEKVEQLADEALSNGHRNSARMAYLRAANYQRASAYMMCSAVPTKSDPRVVPILRKTVELFRKAIPLANNPIHILEIPYEKGVKFPAYLYLPQASCRIAGKIPLVVNPVGADGMQEEVYHMYPAEGPELGYAVLTFEGPGQGLTLHEHNIPMRPDYEVVDKIVLDYVQKYAEQKNLELDFDRVAIAGTSLSGYFALRAAVDPRYKACVAVDPLFDFWDFATKQVSATFLNTWLKGWIPDSFVDNMIWFGNKFDFQMRWNIAMSARFFGVSTPTQILRSMKLYTLRQGKGTYLDKVTCPVFVTGAGKSLWLEVDDHTSMVFNALTNQKESDKELWVATKPGEGGLQAKMGAIALCNQKVFQWLDKRFDIKREKL</sequence>
<dbReference type="EMBL" id="JQFZ01000152">
    <property type="protein sequence ID" value="KGO57210.1"/>
    <property type="molecule type" value="Genomic_DNA"/>
</dbReference>
<protein>
    <recommendedName>
        <fullName evidence="4">AB hydrolase-1 domain-containing protein</fullName>
    </recommendedName>
</protein>
<dbReference type="STRING" id="27334.A0A0A2KHR6"/>
<dbReference type="InterPro" id="IPR029058">
    <property type="entry name" value="AB_hydrolase_fold"/>
</dbReference>
<comment type="caution">
    <text evidence="2">The sequence shown here is derived from an EMBL/GenBank/DDBJ whole genome shotgun (WGS) entry which is preliminary data.</text>
</comment>
<dbReference type="RefSeq" id="XP_016598898.1">
    <property type="nucleotide sequence ID" value="XM_016737462.1"/>
</dbReference>
<dbReference type="GO" id="GO:0017000">
    <property type="term" value="P:antibiotic biosynthetic process"/>
    <property type="evidence" value="ECO:0007669"/>
    <property type="project" value="UniProtKB-ARBA"/>
</dbReference>
<dbReference type="SUPFAM" id="SSF53474">
    <property type="entry name" value="alpha/beta-Hydrolases"/>
    <property type="match status" value="1"/>
</dbReference>
<dbReference type="GO" id="GO:0072330">
    <property type="term" value="P:monocarboxylic acid biosynthetic process"/>
    <property type="evidence" value="ECO:0007669"/>
    <property type="project" value="UniProtKB-ARBA"/>
</dbReference>
<dbReference type="HOGENOM" id="CLU_034451_0_0_1"/>